<protein>
    <submittedName>
        <fullName evidence="4">Uncharacterized protein</fullName>
    </submittedName>
</protein>
<feature type="chain" id="PRO_5043877445" evidence="3">
    <location>
        <begin position="17"/>
        <end position="130"/>
    </location>
</feature>
<dbReference type="PROSITE" id="PS00233">
    <property type="entry name" value="CHIT_BIND_RR_1"/>
    <property type="match status" value="1"/>
</dbReference>
<dbReference type="PANTHER" id="PTHR10380:SF173">
    <property type="entry name" value="CUTICULAR PROTEIN 47EF, ISOFORM C-RELATED"/>
    <property type="match status" value="1"/>
</dbReference>
<organism evidence="4 5">
    <name type="scientific">Exocentrus adspersus</name>
    <dbReference type="NCBI Taxonomy" id="1586481"/>
    <lineage>
        <taxon>Eukaryota</taxon>
        <taxon>Metazoa</taxon>
        <taxon>Ecdysozoa</taxon>
        <taxon>Arthropoda</taxon>
        <taxon>Hexapoda</taxon>
        <taxon>Insecta</taxon>
        <taxon>Pterygota</taxon>
        <taxon>Neoptera</taxon>
        <taxon>Endopterygota</taxon>
        <taxon>Coleoptera</taxon>
        <taxon>Polyphaga</taxon>
        <taxon>Cucujiformia</taxon>
        <taxon>Chrysomeloidea</taxon>
        <taxon>Cerambycidae</taxon>
        <taxon>Lamiinae</taxon>
        <taxon>Acanthocinini</taxon>
        <taxon>Exocentrus</taxon>
    </lineage>
</organism>
<dbReference type="Pfam" id="PF00379">
    <property type="entry name" value="Chitin_bind_4"/>
    <property type="match status" value="1"/>
</dbReference>
<accession>A0AAV8WF57</accession>
<gene>
    <name evidence="4" type="ORF">NQ315_001403</name>
</gene>
<dbReference type="PROSITE" id="PS51155">
    <property type="entry name" value="CHIT_BIND_RR_2"/>
    <property type="match status" value="1"/>
</dbReference>
<dbReference type="InterPro" id="IPR050468">
    <property type="entry name" value="Cuticle_Struct_Prot"/>
</dbReference>
<sequence length="130" mass="14129">MWKLMVLTAVVAVALGESSSGESKIPQTVHQEMEFSPQGPFHYAFETENGIDVEASGVIGQASGTDPPPVVFEGQYSYKDSEGKQVLVKYVANENGFQPQSDILPTPPPVPEEIVKGLEYIQTHPEKPAQ</sequence>
<proteinExistence type="predicted"/>
<reference evidence="4 5" key="1">
    <citation type="journal article" date="2023" name="Insect Mol. Biol.">
        <title>Genome sequencing provides insights into the evolution of gene families encoding plant cell wall-degrading enzymes in longhorned beetles.</title>
        <authorList>
            <person name="Shin N.R."/>
            <person name="Okamura Y."/>
            <person name="Kirsch R."/>
            <person name="Pauchet Y."/>
        </authorList>
    </citation>
    <scope>NUCLEOTIDE SEQUENCE [LARGE SCALE GENOMIC DNA]</scope>
    <source>
        <strain evidence="4">EAD_L_NR</strain>
    </source>
</reference>
<dbReference type="EMBL" id="JANEYG010000002">
    <property type="protein sequence ID" value="KAJ8925217.1"/>
    <property type="molecule type" value="Genomic_DNA"/>
</dbReference>
<dbReference type="InterPro" id="IPR000618">
    <property type="entry name" value="Insect_cuticle"/>
</dbReference>
<dbReference type="GO" id="GO:0008010">
    <property type="term" value="F:structural constituent of chitin-based larval cuticle"/>
    <property type="evidence" value="ECO:0007669"/>
    <property type="project" value="TreeGrafter"/>
</dbReference>
<evidence type="ECO:0000313" key="4">
    <source>
        <dbReference type="EMBL" id="KAJ8925217.1"/>
    </source>
</evidence>
<dbReference type="AlphaFoldDB" id="A0AAV8WF57"/>
<evidence type="ECO:0000256" key="1">
    <source>
        <dbReference type="ARBA" id="ARBA00022460"/>
    </source>
</evidence>
<keyword evidence="5" id="KW-1185">Reference proteome</keyword>
<evidence type="ECO:0000256" key="2">
    <source>
        <dbReference type="PROSITE-ProRule" id="PRU00497"/>
    </source>
</evidence>
<feature type="signal peptide" evidence="3">
    <location>
        <begin position="1"/>
        <end position="16"/>
    </location>
</feature>
<comment type="caution">
    <text evidence="4">The sequence shown here is derived from an EMBL/GenBank/DDBJ whole genome shotgun (WGS) entry which is preliminary data.</text>
</comment>
<dbReference type="GO" id="GO:0062129">
    <property type="term" value="C:chitin-based extracellular matrix"/>
    <property type="evidence" value="ECO:0007669"/>
    <property type="project" value="TreeGrafter"/>
</dbReference>
<name>A0AAV8WF57_9CUCU</name>
<keyword evidence="1 2" id="KW-0193">Cuticle</keyword>
<keyword evidence="3" id="KW-0732">Signal</keyword>
<evidence type="ECO:0000256" key="3">
    <source>
        <dbReference type="SAM" id="SignalP"/>
    </source>
</evidence>
<dbReference type="PRINTS" id="PR00947">
    <property type="entry name" value="CUTICLE"/>
</dbReference>
<dbReference type="PANTHER" id="PTHR10380">
    <property type="entry name" value="CUTICLE PROTEIN"/>
    <property type="match status" value="1"/>
</dbReference>
<evidence type="ECO:0000313" key="5">
    <source>
        <dbReference type="Proteomes" id="UP001159042"/>
    </source>
</evidence>
<dbReference type="Proteomes" id="UP001159042">
    <property type="component" value="Unassembled WGS sequence"/>
</dbReference>
<dbReference type="InterPro" id="IPR031311">
    <property type="entry name" value="CHIT_BIND_RR_consensus"/>
</dbReference>